<proteinExistence type="predicted"/>
<protein>
    <submittedName>
        <fullName evidence="1">Uncharacterized protein</fullName>
    </submittedName>
</protein>
<comment type="caution">
    <text evidence="1">The sequence shown here is derived from an EMBL/GenBank/DDBJ whole genome shotgun (WGS) entry which is preliminary data.</text>
</comment>
<dbReference type="EMBL" id="JAHUTI010010005">
    <property type="protein sequence ID" value="MED6234878.1"/>
    <property type="molecule type" value="Genomic_DNA"/>
</dbReference>
<sequence length="100" mass="11311">MWNKCNYPDALEKPLIVLLQWEVTVVEAYVLGSFGSKRNNIIIIAVKRHAKATLKCHVGCSCSAMDRAKEGKLFSWQNVHTVGTRAKDLDHRAMEEKNVV</sequence>
<dbReference type="Proteomes" id="UP001345963">
    <property type="component" value="Unassembled WGS sequence"/>
</dbReference>
<evidence type="ECO:0000313" key="2">
    <source>
        <dbReference type="Proteomes" id="UP001345963"/>
    </source>
</evidence>
<reference evidence="1 2" key="1">
    <citation type="submission" date="2021-07" db="EMBL/GenBank/DDBJ databases">
        <authorList>
            <person name="Palmer J.M."/>
        </authorList>
    </citation>
    <scope>NUCLEOTIDE SEQUENCE [LARGE SCALE GENOMIC DNA]</scope>
    <source>
        <strain evidence="1 2">AT_MEX2019</strain>
        <tissue evidence="1">Muscle</tissue>
    </source>
</reference>
<name>A0ABU7AAM5_9TELE</name>
<organism evidence="1 2">
    <name type="scientific">Ataeniobius toweri</name>
    <dbReference type="NCBI Taxonomy" id="208326"/>
    <lineage>
        <taxon>Eukaryota</taxon>
        <taxon>Metazoa</taxon>
        <taxon>Chordata</taxon>
        <taxon>Craniata</taxon>
        <taxon>Vertebrata</taxon>
        <taxon>Euteleostomi</taxon>
        <taxon>Actinopterygii</taxon>
        <taxon>Neopterygii</taxon>
        <taxon>Teleostei</taxon>
        <taxon>Neoteleostei</taxon>
        <taxon>Acanthomorphata</taxon>
        <taxon>Ovalentaria</taxon>
        <taxon>Atherinomorphae</taxon>
        <taxon>Cyprinodontiformes</taxon>
        <taxon>Goodeidae</taxon>
        <taxon>Ataeniobius</taxon>
    </lineage>
</organism>
<evidence type="ECO:0000313" key="1">
    <source>
        <dbReference type="EMBL" id="MED6234878.1"/>
    </source>
</evidence>
<keyword evidence="2" id="KW-1185">Reference proteome</keyword>
<accession>A0ABU7AAM5</accession>
<gene>
    <name evidence="1" type="ORF">ATANTOWER_006181</name>
</gene>